<keyword evidence="1" id="KW-0472">Membrane</keyword>
<reference evidence="2 3" key="1">
    <citation type="submission" date="2016-07" db="EMBL/GenBank/DDBJ databases">
        <title>Genome analysis of Burkholderia fungorum ES3-20.</title>
        <authorList>
            <person name="Xu D."/>
            <person name="Yao R."/>
            <person name="Zheng S."/>
        </authorList>
    </citation>
    <scope>NUCLEOTIDE SEQUENCE [LARGE SCALE GENOMIC DNA]</scope>
    <source>
        <strain evidence="2 3">ES3-20</strain>
    </source>
</reference>
<evidence type="ECO:0000313" key="2">
    <source>
        <dbReference type="EMBL" id="RKF30557.1"/>
    </source>
</evidence>
<dbReference type="EMBL" id="MCAS01000068">
    <property type="protein sequence ID" value="RKF30557.1"/>
    <property type="molecule type" value="Genomic_DNA"/>
</dbReference>
<proteinExistence type="predicted"/>
<name>A0A3R7L6F7_9BURK</name>
<organism evidence="2 3">
    <name type="scientific">Paraburkholderia fungorum</name>
    <dbReference type="NCBI Taxonomy" id="134537"/>
    <lineage>
        <taxon>Bacteria</taxon>
        <taxon>Pseudomonadati</taxon>
        <taxon>Pseudomonadota</taxon>
        <taxon>Betaproteobacteria</taxon>
        <taxon>Burkholderiales</taxon>
        <taxon>Burkholderiaceae</taxon>
        <taxon>Paraburkholderia</taxon>
    </lineage>
</organism>
<protein>
    <submittedName>
        <fullName evidence="2">Uncharacterized protein</fullName>
    </submittedName>
</protein>
<dbReference type="AlphaFoldDB" id="A0A3R7L6F7"/>
<evidence type="ECO:0000313" key="3">
    <source>
        <dbReference type="Proteomes" id="UP000283709"/>
    </source>
</evidence>
<sequence>MTVTALLGEAGNWQTLEGWIDHQTGRIEGAPSTSSLRFSALLFGSLFLIVLVLGASFWSWGRGEHGLAIGMDLAFGFGALYTFVGWYRGSKIRHHLETVKSGNLVTARSG</sequence>
<keyword evidence="1" id="KW-1133">Transmembrane helix</keyword>
<accession>A0A3R7L6F7</accession>
<evidence type="ECO:0000256" key="1">
    <source>
        <dbReference type="SAM" id="Phobius"/>
    </source>
</evidence>
<comment type="caution">
    <text evidence="2">The sequence shown here is derived from an EMBL/GenBank/DDBJ whole genome shotgun (WGS) entry which is preliminary data.</text>
</comment>
<feature type="transmembrane region" description="Helical" evidence="1">
    <location>
        <begin position="40"/>
        <end position="60"/>
    </location>
</feature>
<feature type="transmembrane region" description="Helical" evidence="1">
    <location>
        <begin position="66"/>
        <end position="87"/>
    </location>
</feature>
<dbReference type="Proteomes" id="UP000283709">
    <property type="component" value="Unassembled WGS sequence"/>
</dbReference>
<gene>
    <name evidence="2" type="ORF">BCY88_12905</name>
</gene>
<keyword evidence="1" id="KW-0812">Transmembrane</keyword>